<dbReference type="RefSeq" id="WP_344287373.1">
    <property type="nucleotide sequence ID" value="NZ_BAAAPF010000004.1"/>
</dbReference>
<keyword evidence="3" id="KW-1185">Reference proteome</keyword>
<gene>
    <name evidence="2" type="ORF">GCM10009802_04950</name>
</gene>
<reference evidence="2 3" key="1">
    <citation type="journal article" date="2019" name="Int. J. Syst. Evol. Microbiol.">
        <title>The Global Catalogue of Microorganisms (GCM) 10K type strain sequencing project: providing services to taxonomists for standard genome sequencing and annotation.</title>
        <authorList>
            <consortium name="The Broad Institute Genomics Platform"/>
            <consortium name="The Broad Institute Genome Sequencing Center for Infectious Disease"/>
            <person name="Wu L."/>
            <person name="Ma J."/>
        </authorList>
    </citation>
    <scope>NUCLEOTIDE SEQUENCE [LARGE SCALE GENOMIC DNA]</scope>
    <source>
        <strain evidence="2 3">JCM 15481</strain>
    </source>
</reference>
<dbReference type="Proteomes" id="UP001500443">
    <property type="component" value="Unassembled WGS sequence"/>
</dbReference>
<accession>A0ABN2XDB1</accession>
<evidence type="ECO:0000313" key="3">
    <source>
        <dbReference type="Proteomes" id="UP001500443"/>
    </source>
</evidence>
<comment type="caution">
    <text evidence="2">The sequence shown here is derived from an EMBL/GenBank/DDBJ whole genome shotgun (WGS) entry which is preliminary data.</text>
</comment>
<evidence type="ECO:0000313" key="2">
    <source>
        <dbReference type="EMBL" id="GAA2108875.1"/>
    </source>
</evidence>
<name>A0ABN2XDB1_9ACTN</name>
<evidence type="ECO:0000256" key="1">
    <source>
        <dbReference type="SAM" id="MobiDB-lite"/>
    </source>
</evidence>
<dbReference type="EMBL" id="BAAAPF010000004">
    <property type="protein sequence ID" value="GAA2108875.1"/>
    <property type="molecule type" value="Genomic_DNA"/>
</dbReference>
<sequence length="100" mass="10978">MTQQTTGRRRGLPVAEALELPVMFDVWPTVGEALGIGRTATYQLAREDALPIPCIRVGRQLRARRSDLLTFLGIREENGDGARAATRTPLAERTTESTGE</sequence>
<protein>
    <recommendedName>
        <fullName evidence="4">Helix-turn-helix domain-containing protein</fullName>
    </recommendedName>
</protein>
<evidence type="ECO:0008006" key="4">
    <source>
        <dbReference type="Google" id="ProtNLM"/>
    </source>
</evidence>
<feature type="region of interest" description="Disordered" evidence="1">
    <location>
        <begin position="80"/>
        <end position="100"/>
    </location>
</feature>
<proteinExistence type="predicted"/>
<organism evidence="2 3">
    <name type="scientific">Streptomyces synnematoformans</name>
    <dbReference type="NCBI Taxonomy" id="415721"/>
    <lineage>
        <taxon>Bacteria</taxon>
        <taxon>Bacillati</taxon>
        <taxon>Actinomycetota</taxon>
        <taxon>Actinomycetes</taxon>
        <taxon>Kitasatosporales</taxon>
        <taxon>Streptomycetaceae</taxon>
        <taxon>Streptomyces</taxon>
    </lineage>
</organism>